<accession>A0A840TWX2</accession>
<sequence>MSTQLVDYFARLLPLTDAEAKALAEESHIETFAKGTLLLRAGQVARECYFVLQGCVRQYYLVEGEERTTQFFTEEQWVVSLKSFAQQVPADHYFVCNENTTLVVGTAEKENQLYRRFPKFETLSRTVLERNLAEQQEMTARYLTDTPEQRYLYLLTSRPELLQRVPQYQLASYLGVKPESLSRIRKRMARRPPATPVLP</sequence>
<dbReference type="Proteomes" id="UP000557307">
    <property type="component" value="Unassembled WGS sequence"/>
</dbReference>
<evidence type="ECO:0000313" key="2">
    <source>
        <dbReference type="EMBL" id="MBB5285763.1"/>
    </source>
</evidence>
<proteinExistence type="predicted"/>
<reference evidence="2 3" key="1">
    <citation type="submission" date="2020-08" db="EMBL/GenBank/DDBJ databases">
        <title>Genomic Encyclopedia of Type Strains, Phase IV (KMG-IV): sequencing the most valuable type-strain genomes for metagenomic binning, comparative biology and taxonomic classification.</title>
        <authorList>
            <person name="Goeker M."/>
        </authorList>
    </citation>
    <scope>NUCLEOTIDE SEQUENCE [LARGE SCALE GENOMIC DNA]</scope>
    <source>
        <strain evidence="2 3">DSM 105074</strain>
    </source>
</reference>
<name>A0A840TWX2_9BACT</name>
<dbReference type="SUPFAM" id="SSF51206">
    <property type="entry name" value="cAMP-binding domain-like"/>
    <property type="match status" value="1"/>
</dbReference>
<keyword evidence="3" id="KW-1185">Reference proteome</keyword>
<dbReference type="InterPro" id="IPR000595">
    <property type="entry name" value="cNMP-bd_dom"/>
</dbReference>
<dbReference type="AlphaFoldDB" id="A0A840TWX2"/>
<comment type="caution">
    <text evidence="2">The sequence shown here is derived from an EMBL/GenBank/DDBJ whole genome shotgun (WGS) entry which is preliminary data.</text>
</comment>
<dbReference type="InterPro" id="IPR018490">
    <property type="entry name" value="cNMP-bd_dom_sf"/>
</dbReference>
<dbReference type="Gene3D" id="2.60.120.10">
    <property type="entry name" value="Jelly Rolls"/>
    <property type="match status" value="1"/>
</dbReference>
<dbReference type="EMBL" id="JACHGF010000007">
    <property type="protein sequence ID" value="MBB5285763.1"/>
    <property type="molecule type" value="Genomic_DNA"/>
</dbReference>
<feature type="domain" description="Cyclic nucleotide-binding" evidence="1">
    <location>
        <begin position="30"/>
        <end position="115"/>
    </location>
</feature>
<dbReference type="InterPro" id="IPR014710">
    <property type="entry name" value="RmlC-like_jellyroll"/>
</dbReference>
<organism evidence="2 3">
    <name type="scientific">Rhabdobacter roseus</name>
    <dbReference type="NCBI Taxonomy" id="1655419"/>
    <lineage>
        <taxon>Bacteria</taxon>
        <taxon>Pseudomonadati</taxon>
        <taxon>Bacteroidota</taxon>
        <taxon>Cytophagia</taxon>
        <taxon>Cytophagales</taxon>
        <taxon>Cytophagaceae</taxon>
        <taxon>Rhabdobacter</taxon>
    </lineage>
</organism>
<evidence type="ECO:0000313" key="3">
    <source>
        <dbReference type="Proteomes" id="UP000557307"/>
    </source>
</evidence>
<protein>
    <submittedName>
        <fullName evidence="2">CRP-like cAMP-binding protein</fullName>
    </submittedName>
</protein>
<gene>
    <name evidence="2" type="ORF">HNQ92_003923</name>
</gene>
<dbReference type="Pfam" id="PF00027">
    <property type="entry name" value="cNMP_binding"/>
    <property type="match status" value="1"/>
</dbReference>
<dbReference type="CDD" id="cd00038">
    <property type="entry name" value="CAP_ED"/>
    <property type="match status" value="1"/>
</dbReference>
<evidence type="ECO:0000259" key="1">
    <source>
        <dbReference type="Pfam" id="PF00027"/>
    </source>
</evidence>